<keyword evidence="7" id="KW-0496">Mitochondrion</keyword>
<proteinExistence type="inferred from homology"/>
<dbReference type="InterPro" id="IPR029058">
    <property type="entry name" value="AB_hydrolase_fold"/>
</dbReference>
<comment type="similarity">
    <text evidence="2">Belongs to the type-B carboxylesterase/lipase family.</text>
</comment>
<dbReference type="CDD" id="cd00432">
    <property type="entry name" value="Ribosomal_L18_L5e"/>
    <property type="match status" value="1"/>
</dbReference>
<dbReference type="GO" id="GO:0003735">
    <property type="term" value="F:structural constituent of ribosome"/>
    <property type="evidence" value="ECO:0007669"/>
    <property type="project" value="InterPro"/>
</dbReference>
<evidence type="ECO:0000256" key="7">
    <source>
        <dbReference type="ARBA" id="ARBA00023128"/>
    </source>
</evidence>
<keyword evidence="14" id="KW-1185">Reference proteome</keyword>
<keyword evidence="8" id="KW-0325">Glycoprotein</keyword>
<evidence type="ECO:0000256" key="8">
    <source>
        <dbReference type="ARBA" id="ARBA00023180"/>
    </source>
</evidence>
<evidence type="ECO:0000256" key="5">
    <source>
        <dbReference type="ARBA" id="ARBA00022801"/>
    </source>
</evidence>
<dbReference type="InterPro" id="IPR036967">
    <property type="entry name" value="Ribosomal_uS11_sf"/>
</dbReference>
<dbReference type="FunFam" id="3.30.420.80:FF:000005">
    <property type="entry name" value="39S ribosomal protein L18, mitochondrial"/>
    <property type="match status" value="1"/>
</dbReference>
<evidence type="ECO:0000256" key="9">
    <source>
        <dbReference type="ARBA" id="ARBA00023274"/>
    </source>
</evidence>
<dbReference type="EMBL" id="OC929448">
    <property type="protein sequence ID" value="CAD7658271.1"/>
    <property type="molecule type" value="Genomic_DNA"/>
</dbReference>
<evidence type="ECO:0000313" key="14">
    <source>
        <dbReference type="Proteomes" id="UP000728032"/>
    </source>
</evidence>
<organism evidence="13">
    <name type="scientific">Oppiella nova</name>
    <dbReference type="NCBI Taxonomy" id="334625"/>
    <lineage>
        <taxon>Eukaryota</taxon>
        <taxon>Metazoa</taxon>
        <taxon>Ecdysozoa</taxon>
        <taxon>Arthropoda</taxon>
        <taxon>Chelicerata</taxon>
        <taxon>Arachnida</taxon>
        <taxon>Acari</taxon>
        <taxon>Acariformes</taxon>
        <taxon>Sarcoptiformes</taxon>
        <taxon>Oribatida</taxon>
        <taxon>Brachypylina</taxon>
        <taxon>Oppioidea</taxon>
        <taxon>Oppiidae</taxon>
        <taxon>Oppiella</taxon>
    </lineage>
</organism>
<dbReference type="GO" id="GO:0006412">
    <property type="term" value="P:translation"/>
    <property type="evidence" value="ECO:0007669"/>
    <property type="project" value="InterPro"/>
</dbReference>
<accession>A0A7R9MFI7</accession>
<dbReference type="PANTHER" id="PTHR43918">
    <property type="entry name" value="ACETYLCHOLINESTERASE"/>
    <property type="match status" value="1"/>
</dbReference>
<name>A0A7R9MFI7_9ACAR</name>
<dbReference type="InterPro" id="IPR002018">
    <property type="entry name" value="CarbesteraseB"/>
</dbReference>
<dbReference type="GO" id="GO:0005886">
    <property type="term" value="C:plasma membrane"/>
    <property type="evidence" value="ECO:0007669"/>
    <property type="project" value="TreeGrafter"/>
</dbReference>
<evidence type="ECO:0000256" key="1">
    <source>
        <dbReference type="ARBA" id="ARBA00004173"/>
    </source>
</evidence>
<evidence type="ECO:0000256" key="6">
    <source>
        <dbReference type="ARBA" id="ARBA00022980"/>
    </source>
</evidence>
<feature type="domain" description="Carboxylesterase type B" evidence="12">
    <location>
        <begin position="273"/>
        <end position="402"/>
    </location>
</feature>
<dbReference type="PANTHER" id="PTHR43918:SF4">
    <property type="entry name" value="CARBOXYLIC ESTER HYDROLASE"/>
    <property type="match status" value="1"/>
</dbReference>
<evidence type="ECO:0000256" key="11">
    <source>
        <dbReference type="ARBA" id="ARBA00082661"/>
    </source>
</evidence>
<keyword evidence="9" id="KW-0687">Ribonucleoprotein</keyword>
<evidence type="ECO:0000256" key="3">
    <source>
        <dbReference type="ARBA" id="ARBA00007116"/>
    </source>
</evidence>
<dbReference type="EMBL" id="CAJPVJ010014623">
    <property type="protein sequence ID" value="CAG2175457.1"/>
    <property type="molecule type" value="Genomic_DNA"/>
</dbReference>
<dbReference type="GO" id="GO:0003990">
    <property type="term" value="F:acetylcholinesterase activity"/>
    <property type="evidence" value="ECO:0007669"/>
    <property type="project" value="TreeGrafter"/>
</dbReference>
<evidence type="ECO:0000313" key="13">
    <source>
        <dbReference type="EMBL" id="CAD7658271.1"/>
    </source>
</evidence>
<dbReference type="InterPro" id="IPR050654">
    <property type="entry name" value="AChE-related_enzymes"/>
</dbReference>
<dbReference type="GO" id="GO:0019695">
    <property type="term" value="P:choline metabolic process"/>
    <property type="evidence" value="ECO:0007669"/>
    <property type="project" value="TreeGrafter"/>
</dbReference>
<dbReference type="SUPFAM" id="SSF53474">
    <property type="entry name" value="alpha/beta-Hydrolases"/>
    <property type="match status" value="2"/>
</dbReference>
<dbReference type="GO" id="GO:0006581">
    <property type="term" value="P:acetylcholine catabolic process"/>
    <property type="evidence" value="ECO:0007669"/>
    <property type="project" value="TreeGrafter"/>
</dbReference>
<protein>
    <recommendedName>
        <fullName evidence="10">Large ribosomal subunit protein uL18m</fullName>
    </recommendedName>
    <alternativeName>
        <fullName evidence="11">39S ribosomal protein L18, mitochondrial</fullName>
    </alternativeName>
</protein>
<comment type="similarity">
    <text evidence="3">Belongs to the universal ribosomal protein uL18 family.</text>
</comment>
<keyword evidence="4" id="KW-0719">Serine esterase</keyword>
<dbReference type="GO" id="GO:0005615">
    <property type="term" value="C:extracellular space"/>
    <property type="evidence" value="ECO:0007669"/>
    <property type="project" value="TreeGrafter"/>
</dbReference>
<dbReference type="GO" id="GO:0005743">
    <property type="term" value="C:mitochondrial inner membrane"/>
    <property type="evidence" value="ECO:0007669"/>
    <property type="project" value="UniProtKB-ARBA"/>
</dbReference>
<keyword evidence="5" id="KW-0378">Hydrolase</keyword>
<gene>
    <name evidence="13" type="ORF">ONB1V03_LOCUS14894</name>
</gene>
<dbReference type="OrthoDB" id="1932324at2759"/>
<dbReference type="GO" id="GO:0005840">
    <property type="term" value="C:ribosome"/>
    <property type="evidence" value="ECO:0007669"/>
    <property type="project" value="UniProtKB-KW"/>
</dbReference>
<sequence length="441" mass="49399">MNPMKPLLTSAALPLISRLIPSVCRLSTVSNKRITRMASDLEVSESELHSNGNESVVKTRLVNRWITRMASDLEVSESELHSNGNESVVKTRLVNRNPRNLEQLLFDKKPLGYELDLPQRTFWNKIVFESGGKHLTAKIVHNSGRVVVSASTRETAVGQQLKSSSGVSAATSLGHVLALRAIESGILEVFVGVEYESNESLKVKAFLSALKANGLVLEEQPSTERSTELNTNEVLVPTSVGAFVGNLVTFGDKSVSVFLGIPYAKPPSVRRGDHNLLSRTIGTALGDYYISCPSHHFADYVLRNSHNCRVYQYYWTYRGDPKSSAFWRTFEEVWCGKWMGSCHSFELYAIFGIPFLQSIAFNEMDRRMSSKIITIVSQFAYNNQPLAEKTANIWREFSEMSANSVSKAYRVIDCGLTREQMSGVDLKTYECDSLWKPFITH</sequence>
<dbReference type="AlphaFoldDB" id="A0A7R9MFI7"/>
<dbReference type="Pfam" id="PF00135">
    <property type="entry name" value="COesterase"/>
    <property type="match status" value="1"/>
</dbReference>
<evidence type="ECO:0000256" key="10">
    <source>
        <dbReference type="ARBA" id="ARBA00069051"/>
    </source>
</evidence>
<dbReference type="SUPFAM" id="SSF53137">
    <property type="entry name" value="Translational machinery components"/>
    <property type="match status" value="1"/>
</dbReference>
<dbReference type="InterPro" id="IPR057268">
    <property type="entry name" value="Ribosomal_L18"/>
</dbReference>
<evidence type="ECO:0000256" key="4">
    <source>
        <dbReference type="ARBA" id="ARBA00022487"/>
    </source>
</evidence>
<evidence type="ECO:0000259" key="12">
    <source>
        <dbReference type="Pfam" id="PF00135"/>
    </source>
</evidence>
<comment type="subcellular location">
    <subcellularLocation>
        <location evidence="1">Mitochondrion</location>
    </subcellularLocation>
</comment>
<reference evidence="13" key="1">
    <citation type="submission" date="2020-11" db="EMBL/GenBank/DDBJ databases">
        <authorList>
            <person name="Tran Van P."/>
        </authorList>
    </citation>
    <scope>NUCLEOTIDE SEQUENCE</scope>
</reference>
<dbReference type="Gene3D" id="3.40.50.1820">
    <property type="entry name" value="alpha/beta hydrolase"/>
    <property type="match status" value="1"/>
</dbReference>
<evidence type="ECO:0000256" key="2">
    <source>
        <dbReference type="ARBA" id="ARBA00005964"/>
    </source>
</evidence>
<dbReference type="Gene3D" id="3.30.420.80">
    <property type="entry name" value="Ribosomal protein S11"/>
    <property type="match status" value="1"/>
</dbReference>
<dbReference type="GO" id="GO:1990904">
    <property type="term" value="C:ribonucleoprotein complex"/>
    <property type="evidence" value="ECO:0007669"/>
    <property type="project" value="UniProtKB-KW"/>
</dbReference>
<keyword evidence="6" id="KW-0689">Ribosomal protein</keyword>
<dbReference type="Proteomes" id="UP000728032">
    <property type="component" value="Unassembled WGS sequence"/>
</dbReference>